<keyword evidence="4" id="KW-0547">Nucleotide-binding</keyword>
<dbReference type="Proteomes" id="UP001149009">
    <property type="component" value="Unassembled WGS sequence"/>
</dbReference>
<comment type="similarity">
    <text evidence="2">Belongs to the ABC transporter superfamily.</text>
</comment>
<dbReference type="Pfam" id="PF00005">
    <property type="entry name" value="ABC_tran"/>
    <property type="match status" value="1"/>
</dbReference>
<dbReference type="PROSITE" id="PS00211">
    <property type="entry name" value="ABC_TRANSPORTER_1"/>
    <property type="match status" value="1"/>
</dbReference>
<dbReference type="SUPFAM" id="SSF52540">
    <property type="entry name" value="P-loop containing nucleoside triphosphate hydrolases"/>
    <property type="match status" value="1"/>
</dbReference>
<keyword evidence="3" id="KW-0813">Transport</keyword>
<accession>A0A9X3AZZ5</accession>
<evidence type="ECO:0000256" key="5">
    <source>
        <dbReference type="ARBA" id="ARBA00022840"/>
    </source>
</evidence>
<evidence type="ECO:0000313" key="7">
    <source>
        <dbReference type="EMBL" id="MCT8990544.1"/>
    </source>
</evidence>
<proteinExistence type="inferred from homology"/>
<dbReference type="GO" id="GO:0016887">
    <property type="term" value="F:ATP hydrolysis activity"/>
    <property type="evidence" value="ECO:0007669"/>
    <property type="project" value="InterPro"/>
</dbReference>
<protein>
    <submittedName>
        <fullName evidence="7">ABC transporter ATP-binding protein</fullName>
    </submittedName>
</protein>
<dbReference type="SMART" id="SM00382">
    <property type="entry name" value="AAA"/>
    <property type="match status" value="1"/>
</dbReference>
<dbReference type="InterPro" id="IPR027417">
    <property type="entry name" value="P-loop_NTPase"/>
</dbReference>
<dbReference type="CDD" id="cd03257">
    <property type="entry name" value="ABC_NikE_OppD_transporters"/>
    <property type="match status" value="1"/>
</dbReference>
<dbReference type="PROSITE" id="PS50893">
    <property type="entry name" value="ABC_TRANSPORTER_2"/>
    <property type="match status" value="1"/>
</dbReference>
<dbReference type="FunFam" id="3.40.50.300:FF:000016">
    <property type="entry name" value="Oligopeptide ABC transporter ATP-binding component"/>
    <property type="match status" value="1"/>
</dbReference>
<organism evidence="7 8">
    <name type="scientific">Chelativorans petroleitrophicus</name>
    <dbReference type="NCBI Taxonomy" id="2975484"/>
    <lineage>
        <taxon>Bacteria</taxon>
        <taxon>Pseudomonadati</taxon>
        <taxon>Pseudomonadota</taxon>
        <taxon>Alphaproteobacteria</taxon>
        <taxon>Hyphomicrobiales</taxon>
        <taxon>Phyllobacteriaceae</taxon>
        <taxon>Chelativorans</taxon>
    </lineage>
</organism>
<dbReference type="InterPro" id="IPR013563">
    <property type="entry name" value="Oligopep_ABC_C"/>
</dbReference>
<dbReference type="Pfam" id="PF08352">
    <property type="entry name" value="oligo_HPY"/>
    <property type="match status" value="1"/>
</dbReference>
<comment type="caution">
    <text evidence="7">The sequence shown here is derived from an EMBL/GenBank/DDBJ whole genome shotgun (WGS) entry which is preliminary data.</text>
</comment>
<dbReference type="GO" id="GO:0055085">
    <property type="term" value="P:transmembrane transport"/>
    <property type="evidence" value="ECO:0007669"/>
    <property type="project" value="UniProtKB-ARBA"/>
</dbReference>
<dbReference type="AlphaFoldDB" id="A0A9X3AZZ5"/>
<name>A0A9X3AZZ5_9HYPH</name>
<dbReference type="RefSeq" id="WP_261515417.1">
    <property type="nucleotide sequence ID" value="NZ_JAODNV010000009.1"/>
</dbReference>
<feature type="domain" description="ABC transporter" evidence="6">
    <location>
        <begin position="19"/>
        <end position="273"/>
    </location>
</feature>
<evidence type="ECO:0000313" key="8">
    <source>
        <dbReference type="Proteomes" id="UP001149009"/>
    </source>
</evidence>
<dbReference type="GO" id="GO:0015833">
    <property type="term" value="P:peptide transport"/>
    <property type="evidence" value="ECO:0007669"/>
    <property type="project" value="InterPro"/>
</dbReference>
<dbReference type="EMBL" id="JAODNV010000009">
    <property type="protein sequence ID" value="MCT8990544.1"/>
    <property type="molecule type" value="Genomic_DNA"/>
</dbReference>
<dbReference type="InterPro" id="IPR003593">
    <property type="entry name" value="AAA+_ATPase"/>
</dbReference>
<reference evidence="7" key="1">
    <citation type="submission" date="2022-08" db="EMBL/GenBank/DDBJ databases">
        <title>Chelativorans sichuanense sp. nov., a paraffin oil-degrading bacterium isolated from a mixture of oil-based drill cuttings and paddy soil.</title>
        <authorList>
            <person name="Yu J."/>
            <person name="Liu H."/>
            <person name="Chen Q."/>
        </authorList>
    </citation>
    <scope>NUCLEOTIDE SEQUENCE</scope>
    <source>
        <strain evidence="7">SCAU 2101</strain>
    </source>
</reference>
<dbReference type="Gene3D" id="3.40.50.300">
    <property type="entry name" value="P-loop containing nucleotide triphosphate hydrolases"/>
    <property type="match status" value="1"/>
</dbReference>
<dbReference type="GO" id="GO:0005886">
    <property type="term" value="C:plasma membrane"/>
    <property type="evidence" value="ECO:0007669"/>
    <property type="project" value="UniProtKB-SubCell"/>
</dbReference>
<dbReference type="PANTHER" id="PTHR43067:SF3">
    <property type="entry name" value="MALTOSE ABC TRANSPORTER, ATP-BINDING PROTEIN"/>
    <property type="match status" value="1"/>
</dbReference>
<gene>
    <name evidence="7" type="ORF">NYR54_09600</name>
</gene>
<sequence>MVKANGKAGNGPVPAEPILSVRNLRAYYQMQYFGIDREVRAVDDITLQVNRNEIYGVAGESSCGKTSLIKTIAAANRPPLNVIGGSVKYSFLDRDIFRMSEEELSRVRWKHLSYIMQGSMNVLNPVRRIRKSFIDFAFRHINKPEREFFDIVARHLERLRLSPSVLKAYPHELSGGMRQRVTIALATICRPEFIIADEPTTALDVVVQKDVLAMIREVQQEMGSSILFVTHDMTVHANMADRLGIMYAGRLVEEAPTREIFANPLHPYTAHLIQSLPRIGDLSPKKALPGAPPNLSDPPAGCRFHPRCPLAMDICRRENPALTALRPGHRVACFAASSEVRPVSEIRETVPPKVAEARS</sequence>
<dbReference type="NCBIfam" id="TIGR01727">
    <property type="entry name" value="oligo_HPY"/>
    <property type="match status" value="1"/>
</dbReference>
<dbReference type="GO" id="GO:0005524">
    <property type="term" value="F:ATP binding"/>
    <property type="evidence" value="ECO:0007669"/>
    <property type="project" value="UniProtKB-KW"/>
</dbReference>
<evidence type="ECO:0000256" key="2">
    <source>
        <dbReference type="ARBA" id="ARBA00005417"/>
    </source>
</evidence>
<comment type="subcellular location">
    <subcellularLocation>
        <location evidence="1">Cell inner membrane</location>
        <topology evidence="1">Peripheral membrane protein</topology>
    </subcellularLocation>
</comment>
<evidence type="ECO:0000256" key="1">
    <source>
        <dbReference type="ARBA" id="ARBA00004417"/>
    </source>
</evidence>
<dbReference type="InterPro" id="IPR003439">
    <property type="entry name" value="ABC_transporter-like_ATP-bd"/>
</dbReference>
<evidence type="ECO:0000259" key="6">
    <source>
        <dbReference type="PROSITE" id="PS50893"/>
    </source>
</evidence>
<dbReference type="PANTHER" id="PTHR43067">
    <property type="entry name" value="OLIGOPEPTIDE/DIPEPTIDE ABC TRANSPORTER, ATPASE SUBUNIT"/>
    <property type="match status" value="1"/>
</dbReference>
<evidence type="ECO:0000256" key="3">
    <source>
        <dbReference type="ARBA" id="ARBA00022448"/>
    </source>
</evidence>
<keyword evidence="5 7" id="KW-0067">ATP-binding</keyword>
<evidence type="ECO:0000256" key="4">
    <source>
        <dbReference type="ARBA" id="ARBA00022741"/>
    </source>
</evidence>
<keyword evidence="8" id="KW-1185">Reference proteome</keyword>
<dbReference type="InterPro" id="IPR017871">
    <property type="entry name" value="ABC_transporter-like_CS"/>
</dbReference>